<dbReference type="CDD" id="cd22892">
    <property type="entry name" value="DRWD-C_Knl1"/>
    <property type="match status" value="1"/>
</dbReference>
<organism evidence="3 4">
    <name type="scientific">Dryobates pubescens</name>
    <name type="common">Downy woodpecker</name>
    <name type="synonym">Picoides pubescens</name>
    <dbReference type="NCBI Taxonomy" id="118200"/>
    <lineage>
        <taxon>Eukaryota</taxon>
        <taxon>Metazoa</taxon>
        <taxon>Chordata</taxon>
        <taxon>Craniata</taxon>
        <taxon>Vertebrata</taxon>
        <taxon>Euteleostomi</taxon>
        <taxon>Archelosauria</taxon>
        <taxon>Archosauria</taxon>
        <taxon>Dinosauria</taxon>
        <taxon>Saurischia</taxon>
        <taxon>Theropoda</taxon>
        <taxon>Coelurosauria</taxon>
        <taxon>Aves</taxon>
        <taxon>Neognathae</taxon>
        <taxon>Neoaves</taxon>
        <taxon>Telluraves</taxon>
        <taxon>Coraciimorphae</taxon>
        <taxon>Piciformes</taxon>
        <taxon>Picidae</taxon>
        <taxon>Dryobates</taxon>
    </lineage>
</organism>
<dbReference type="InterPro" id="IPR037388">
    <property type="entry name" value="Blinkin"/>
</dbReference>
<proteinExistence type="predicted"/>
<evidence type="ECO:0000313" key="3">
    <source>
        <dbReference type="EMBL" id="KFV65756.1"/>
    </source>
</evidence>
<feature type="domain" description="Knl1 C-terminal RWD" evidence="2">
    <location>
        <begin position="226"/>
        <end position="369"/>
    </location>
</feature>
<dbReference type="GO" id="GO:0008608">
    <property type="term" value="P:attachment of spindle microtubules to kinetochore"/>
    <property type="evidence" value="ECO:0007669"/>
    <property type="project" value="InterPro"/>
</dbReference>
<dbReference type="GO" id="GO:0005634">
    <property type="term" value="C:nucleus"/>
    <property type="evidence" value="ECO:0007669"/>
    <property type="project" value="TreeGrafter"/>
</dbReference>
<dbReference type="AlphaFoldDB" id="A0A093IGA4"/>
<feature type="coiled-coil region" evidence="1">
    <location>
        <begin position="228"/>
        <end position="255"/>
    </location>
</feature>
<name>A0A093IGA4_DRYPU</name>
<sequence>QKFQSGLITVGEFLTLLQVHIPIQRPRHSHIPSSGAVSAPPTPEDLLYCQYILRPRLHVYEEDCQALAQKIEELKLHVSVQDQLLVNFNRTLWEVMRTCSDEELKKFGAELNQMKSYFTKESKILAHKEKAELYSKLLQCVQEQQGKIQSRAEELEKLLKEAESCLGAPGAGQAWGFFAAFLSQLFPPFLLELESIKSQEEELQRGRAGVSLAYVPHLTQQLYLCRELSDLEAENEQMLVRMEQLKEEEKHYRELLEHSEPTEWDLIEWNEQQGVFSFLYDSIELTVVFEPPRDGDEFGTDPSRKILSLGFESLLDEAAAPPSSHLVHRLIFQFIASQGCWQEKSPTLDHLPQGLRELSSVVSNCRILGDEVEFLERWGGKFKLLKTDISDTNLTLVFSSAAAFAKFQLTLSLSASYPNAPLPFTVQKLIGNVGEEEVSAVLSTVPVGLNYLRRIVSSLHQDLLQGP</sequence>
<keyword evidence="1" id="KW-0175">Coiled coil</keyword>
<dbReference type="STRING" id="118200.A0A093IGA4"/>
<reference evidence="3 4" key="1">
    <citation type="submission" date="2014-04" db="EMBL/GenBank/DDBJ databases">
        <title>Genome evolution of avian class.</title>
        <authorList>
            <person name="Zhang G."/>
            <person name="Li C."/>
        </authorList>
    </citation>
    <scope>NUCLEOTIDE SEQUENCE [LARGE SCALE GENOMIC DNA]</scope>
    <source>
        <strain evidence="3">BGI_N307</strain>
    </source>
</reference>
<dbReference type="GO" id="GO:0034501">
    <property type="term" value="P:protein localization to kinetochore"/>
    <property type="evidence" value="ECO:0007669"/>
    <property type="project" value="InterPro"/>
</dbReference>
<dbReference type="Pfam" id="PF18210">
    <property type="entry name" value="Knl1_RWD_C"/>
    <property type="match status" value="1"/>
</dbReference>
<dbReference type="Proteomes" id="UP000053875">
    <property type="component" value="Unassembled WGS sequence"/>
</dbReference>
<feature type="non-terminal residue" evidence="3">
    <location>
        <position position="467"/>
    </location>
</feature>
<protein>
    <submittedName>
        <fullName evidence="3">Protein CASC5</fullName>
    </submittedName>
</protein>
<dbReference type="PANTHER" id="PTHR16520">
    <property type="entry name" value="KINETOCHORE SCAFFOLD 1"/>
    <property type="match status" value="1"/>
</dbReference>
<accession>A0A093IGA4</accession>
<evidence type="ECO:0000259" key="2">
    <source>
        <dbReference type="Pfam" id="PF18210"/>
    </source>
</evidence>
<keyword evidence="4" id="KW-1185">Reference proteome</keyword>
<feature type="non-terminal residue" evidence="3">
    <location>
        <position position="1"/>
    </location>
</feature>
<dbReference type="EMBL" id="KL215636">
    <property type="protein sequence ID" value="KFV65756.1"/>
    <property type="molecule type" value="Genomic_DNA"/>
</dbReference>
<dbReference type="CDD" id="cd22817">
    <property type="entry name" value="DRWD-N_Knl1"/>
    <property type="match status" value="1"/>
</dbReference>
<dbReference type="InterPro" id="IPR040850">
    <property type="entry name" value="Knl1_RWD_C"/>
</dbReference>
<gene>
    <name evidence="3" type="ORF">N307_15182</name>
</gene>
<dbReference type="PANTHER" id="PTHR16520:SF3">
    <property type="entry name" value="KINETOCHORE SCAFFOLD 1"/>
    <property type="match status" value="1"/>
</dbReference>
<evidence type="ECO:0000256" key="1">
    <source>
        <dbReference type="SAM" id="Coils"/>
    </source>
</evidence>
<evidence type="ECO:0000313" key="4">
    <source>
        <dbReference type="Proteomes" id="UP000053875"/>
    </source>
</evidence>